<gene>
    <name evidence="2" type="ORF">BAZSYMB_GORF71_GLIMMER3</name>
</gene>
<dbReference type="STRING" id="235205.BAZSYMB_GORF71_GLIMMER3"/>
<sequence length="38" mass="4122">MNAGISKQLQEQKEAAAKEAENVVSTEDNTAEETKAEE</sequence>
<dbReference type="Proteomes" id="UP000198559">
    <property type="component" value="Unassembled WGS sequence"/>
</dbReference>
<name>A0A1H6KBU2_9GAMM</name>
<reference evidence="3" key="1">
    <citation type="submission" date="2016-06" db="EMBL/GenBank/DDBJ databases">
        <authorList>
            <person name="Petersen J."/>
            <person name="Sayavedra L."/>
        </authorList>
    </citation>
    <scope>NUCLEOTIDE SEQUENCE [LARGE SCALE GENOMIC DNA]</scope>
    <source>
        <strain evidence="3">BazSymB</strain>
    </source>
</reference>
<dbReference type="AlphaFoldDB" id="A0A1H6KBU2"/>
<feature type="region of interest" description="Disordered" evidence="1">
    <location>
        <begin position="1"/>
        <end position="38"/>
    </location>
</feature>
<feature type="compositionally biased region" description="Basic and acidic residues" evidence="1">
    <location>
        <begin position="10"/>
        <end position="21"/>
    </location>
</feature>
<evidence type="ECO:0000313" key="3">
    <source>
        <dbReference type="Proteomes" id="UP000198559"/>
    </source>
</evidence>
<organism evidence="2 3">
    <name type="scientific">Bathymodiolus azoricus thioautotrophic gill symbiont</name>
    <dbReference type="NCBI Taxonomy" id="235205"/>
    <lineage>
        <taxon>Bacteria</taxon>
        <taxon>Pseudomonadati</taxon>
        <taxon>Pseudomonadota</taxon>
        <taxon>Gammaproteobacteria</taxon>
        <taxon>sulfur-oxidizing symbionts</taxon>
    </lineage>
</organism>
<evidence type="ECO:0000313" key="2">
    <source>
        <dbReference type="EMBL" id="SEH72698.1"/>
    </source>
</evidence>
<accession>A0A1H6KBU2</accession>
<proteinExistence type="predicted"/>
<dbReference type="EMBL" id="CVUD02000109">
    <property type="protein sequence ID" value="SEH72698.1"/>
    <property type="molecule type" value="Genomic_DNA"/>
</dbReference>
<evidence type="ECO:0000256" key="1">
    <source>
        <dbReference type="SAM" id="MobiDB-lite"/>
    </source>
</evidence>
<protein>
    <submittedName>
        <fullName evidence="2">Uncharacterized protein</fullName>
    </submittedName>
</protein>